<proteinExistence type="predicted"/>
<reference evidence="2 3" key="1">
    <citation type="submission" date="2020-03" db="EMBL/GenBank/DDBJ databases">
        <title>Whole genome shotgun sequence of Phytohabitans suffuscus NBRC 105367.</title>
        <authorList>
            <person name="Komaki H."/>
            <person name="Tamura T."/>
        </authorList>
    </citation>
    <scope>NUCLEOTIDE SEQUENCE [LARGE SCALE GENOMIC DNA]</scope>
    <source>
        <strain evidence="2 3">NBRC 105367</strain>
    </source>
</reference>
<name>A0A6F8YSQ7_9ACTN</name>
<keyword evidence="3" id="KW-1185">Reference proteome</keyword>
<evidence type="ECO:0000256" key="1">
    <source>
        <dbReference type="SAM" id="Phobius"/>
    </source>
</evidence>
<gene>
    <name evidence="2" type="ORF">Psuf_062810</name>
</gene>
<organism evidence="2 3">
    <name type="scientific">Phytohabitans suffuscus</name>
    <dbReference type="NCBI Taxonomy" id="624315"/>
    <lineage>
        <taxon>Bacteria</taxon>
        <taxon>Bacillati</taxon>
        <taxon>Actinomycetota</taxon>
        <taxon>Actinomycetes</taxon>
        <taxon>Micromonosporales</taxon>
        <taxon>Micromonosporaceae</taxon>
    </lineage>
</organism>
<dbReference type="EMBL" id="AP022871">
    <property type="protein sequence ID" value="BCB88968.1"/>
    <property type="molecule type" value="Genomic_DNA"/>
</dbReference>
<dbReference type="AlphaFoldDB" id="A0A6F8YSQ7"/>
<keyword evidence="1" id="KW-1133">Transmembrane helix</keyword>
<keyword evidence="1" id="KW-0472">Membrane</keyword>
<keyword evidence="1" id="KW-0812">Transmembrane</keyword>
<dbReference type="KEGG" id="psuu:Psuf_062810"/>
<dbReference type="Proteomes" id="UP000503011">
    <property type="component" value="Chromosome"/>
</dbReference>
<accession>A0A6F8YSQ7</accession>
<reference evidence="2 3" key="2">
    <citation type="submission" date="2020-03" db="EMBL/GenBank/DDBJ databases">
        <authorList>
            <person name="Ichikawa N."/>
            <person name="Kimura A."/>
            <person name="Kitahashi Y."/>
            <person name="Uohara A."/>
        </authorList>
    </citation>
    <scope>NUCLEOTIDE SEQUENCE [LARGE SCALE GENOMIC DNA]</scope>
    <source>
        <strain evidence="2 3">NBRC 105367</strain>
    </source>
</reference>
<sequence length="76" mass="7796">MKAWLPLALGMLAVVVGAVWTLQGLGYLSGSVMTDDRLWAVVGPFVALFGLILIGLGLRIRRRGQAAGDGTGSAGG</sequence>
<evidence type="ECO:0000313" key="2">
    <source>
        <dbReference type="EMBL" id="BCB88968.1"/>
    </source>
</evidence>
<evidence type="ECO:0008006" key="4">
    <source>
        <dbReference type="Google" id="ProtNLM"/>
    </source>
</evidence>
<feature type="transmembrane region" description="Helical" evidence="1">
    <location>
        <begin position="37"/>
        <end position="58"/>
    </location>
</feature>
<protein>
    <recommendedName>
        <fullName evidence="4">Integral membrane protein</fullName>
    </recommendedName>
</protein>
<evidence type="ECO:0000313" key="3">
    <source>
        <dbReference type="Proteomes" id="UP000503011"/>
    </source>
</evidence>